<dbReference type="EMBL" id="FOHB01000008">
    <property type="protein sequence ID" value="SES45819.1"/>
    <property type="molecule type" value="Genomic_DNA"/>
</dbReference>
<gene>
    <name evidence="2" type="ORF">SAMN05216199_3851</name>
</gene>
<evidence type="ECO:0000256" key="1">
    <source>
        <dbReference type="SAM" id="Phobius"/>
    </source>
</evidence>
<keyword evidence="1" id="KW-0472">Membrane</keyword>
<organism evidence="2 3">
    <name type="scientific">Pedococcus cremeus</name>
    <dbReference type="NCBI Taxonomy" id="587636"/>
    <lineage>
        <taxon>Bacteria</taxon>
        <taxon>Bacillati</taxon>
        <taxon>Actinomycetota</taxon>
        <taxon>Actinomycetes</taxon>
        <taxon>Micrococcales</taxon>
        <taxon>Intrasporangiaceae</taxon>
        <taxon>Pedococcus</taxon>
    </lineage>
</organism>
<dbReference type="AlphaFoldDB" id="A0A1H9XID7"/>
<dbReference type="RefSeq" id="WP_091761757.1">
    <property type="nucleotide sequence ID" value="NZ_FOHB01000008.1"/>
</dbReference>
<evidence type="ECO:0000313" key="3">
    <source>
        <dbReference type="Proteomes" id="UP000199019"/>
    </source>
</evidence>
<dbReference type="Proteomes" id="UP000199019">
    <property type="component" value="Unassembled WGS sequence"/>
</dbReference>
<keyword evidence="1" id="KW-1133">Transmembrane helix</keyword>
<protein>
    <submittedName>
        <fullName evidence="2">Uncharacterized protein</fullName>
    </submittedName>
</protein>
<name>A0A1H9XID7_9MICO</name>
<dbReference type="InterPro" id="IPR045655">
    <property type="entry name" value="DUF6394"/>
</dbReference>
<feature type="transmembrane region" description="Helical" evidence="1">
    <location>
        <begin position="61"/>
        <end position="84"/>
    </location>
</feature>
<keyword evidence="3" id="KW-1185">Reference proteome</keyword>
<reference evidence="3" key="1">
    <citation type="submission" date="2016-10" db="EMBL/GenBank/DDBJ databases">
        <authorList>
            <person name="Varghese N."/>
            <person name="Submissions S."/>
        </authorList>
    </citation>
    <scope>NUCLEOTIDE SEQUENCE [LARGE SCALE GENOMIC DNA]</scope>
    <source>
        <strain evidence="3">CGMCC 1.6963</strain>
    </source>
</reference>
<dbReference type="OrthoDB" id="3295158at2"/>
<feature type="transmembrane region" description="Helical" evidence="1">
    <location>
        <begin position="36"/>
        <end position="54"/>
    </location>
</feature>
<proteinExistence type="predicted"/>
<sequence length="126" mass="13263">MNLEKVVFGFFVLLAATLNFGFFIGDLGDPRVHNVYELFAAVVVNLIAVVLKFGDRTQIGAVQLATSLVASLQLIAAAVVWTAVTSTSTLTAESTSSVVSLSGGALLANLVSVTLLVSETVSYQRR</sequence>
<feature type="transmembrane region" description="Helical" evidence="1">
    <location>
        <begin position="7"/>
        <end position="24"/>
    </location>
</feature>
<evidence type="ECO:0000313" key="2">
    <source>
        <dbReference type="EMBL" id="SES45819.1"/>
    </source>
</evidence>
<dbReference type="STRING" id="587636.SAMN05216199_3851"/>
<feature type="transmembrane region" description="Helical" evidence="1">
    <location>
        <begin position="96"/>
        <end position="117"/>
    </location>
</feature>
<keyword evidence="1" id="KW-0812">Transmembrane</keyword>
<dbReference type="Pfam" id="PF19931">
    <property type="entry name" value="DUF6394"/>
    <property type="match status" value="1"/>
</dbReference>
<accession>A0A1H9XID7</accession>